<dbReference type="OrthoDB" id="10262250at2759"/>
<dbReference type="STRING" id="1071383.J7R4N3"/>
<dbReference type="PROSITE" id="PS01136">
    <property type="entry name" value="UPF0034"/>
    <property type="match status" value="1"/>
</dbReference>
<keyword evidence="3" id="KW-0288">FMN</keyword>
<accession>J7R4N3</accession>
<reference evidence="13" key="2">
    <citation type="submission" date="2012-08" db="EMBL/GenBank/DDBJ databases">
        <title>Genome sequence of Kazachstania naganishii.</title>
        <authorList>
            <person name="Gordon J.L."/>
            <person name="Armisen D."/>
            <person name="Proux-Wera E."/>
            <person name="OhEigeartaigh S.S."/>
            <person name="Byrne K.P."/>
            <person name="Wolfe K.H."/>
        </authorList>
    </citation>
    <scope>NUCLEOTIDE SEQUENCE [LARGE SCALE GENOMIC DNA]</scope>
    <source>
        <strain evidence="13">ATCC MYA-139 / BCRC 22969 / CBS 8797 / CCRC 22969 / KCTC 17520 / NBRC 10181 / NCYC 3082</strain>
    </source>
</reference>
<protein>
    <recommendedName>
        <fullName evidence="11">DUS-like FMN-binding domain-containing protein</fullName>
    </recommendedName>
</protein>
<organism evidence="12 13">
    <name type="scientific">Huiozyma naganishii (strain ATCC MYA-139 / BCRC 22969 / CBS 8797 / KCTC 17520 / NBRC 10181 / NCYC 3082 / Yp74L-3)</name>
    <name type="common">Yeast</name>
    <name type="synonym">Kazachstania naganishii</name>
    <dbReference type="NCBI Taxonomy" id="1071383"/>
    <lineage>
        <taxon>Eukaryota</taxon>
        <taxon>Fungi</taxon>
        <taxon>Dikarya</taxon>
        <taxon>Ascomycota</taxon>
        <taxon>Saccharomycotina</taxon>
        <taxon>Saccharomycetes</taxon>
        <taxon>Saccharomycetales</taxon>
        <taxon>Saccharomycetaceae</taxon>
        <taxon>Huiozyma</taxon>
    </lineage>
</organism>
<keyword evidence="2" id="KW-0285">Flavoprotein</keyword>
<dbReference type="PANTHER" id="PTHR45936">
    <property type="entry name" value="TRNA-DIHYDROURIDINE(20) SYNTHASE [NAD(P)+]-LIKE"/>
    <property type="match status" value="1"/>
</dbReference>
<gene>
    <name evidence="12" type="primary">KNAG0D00530</name>
    <name evidence="12" type="ordered locus">KNAG_0D00530</name>
</gene>
<evidence type="ECO:0000259" key="11">
    <source>
        <dbReference type="Pfam" id="PF01207"/>
    </source>
</evidence>
<evidence type="ECO:0000313" key="12">
    <source>
        <dbReference type="EMBL" id="CCK69805.1"/>
    </source>
</evidence>
<feature type="region of interest" description="Disordered" evidence="10">
    <location>
        <begin position="335"/>
        <end position="354"/>
    </location>
</feature>
<feature type="domain" description="DUS-like FMN-binding" evidence="11">
    <location>
        <begin position="37"/>
        <end position="342"/>
    </location>
</feature>
<keyword evidence="13" id="KW-1185">Reference proteome</keyword>
<dbReference type="SUPFAM" id="SSF51395">
    <property type="entry name" value="FMN-linked oxidoreductases"/>
    <property type="match status" value="1"/>
</dbReference>
<evidence type="ECO:0000256" key="4">
    <source>
        <dbReference type="ARBA" id="ARBA00022664"/>
    </source>
</evidence>
<dbReference type="GO" id="GO:0005737">
    <property type="term" value="C:cytoplasm"/>
    <property type="evidence" value="ECO:0007669"/>
    <property type="project" value="TreeGrafter"/>
</dbReference>
<proteinExistence type="predicted"/>
<evidence type="ECO:0000256" key="6">
    <source>
        <dbReference type="ARBA" id="ARBA00023002"/>
    </source>
</evidence>
<keyword evidence="4" id="KW-0507">mRNA processing</keyword>
<dbReference type="InterPro" id="IPR035587">
    <property type="entry name" value="DUS-like_FMN-bd"/>
</dbReference>
<evidence type="ECO:0000256" key="7">
    <source>
        <dbReference type="ARBA" id="ARBA00023027"/>
    </source>
</evidence>
<evidence type="ECO:0000256" key="9">
    <source>
        <dbReference type="ARBA" id="ARBA00049447"/>
    </source>
</evidence>
<evidence type="ECO:0000256" key="5">
    <source>
        <dbReference type="ARBA" id="ARBA00022694"/>
    </source>
</evidence>
<comment type="catalytic activity">
    <reaction evidence="9">
        <text>a 5,6-dihydrouridine in mRNA + NADP(+) = a uridine in mRNA + NADPH + H(+)</text>
        <dbReference type="Rhea" id="RHEA:69855"/>
        <dbReference type="Rhea" id="RHEA-COMP:14658"/>
        <dbReference type="Rhea" id="RHEA-COMP:17789"/>
        <dbReference type="ChEBI" id="CHEBI:15378"/>
        <dbReference type="ChEBI" id="CHEBI:57783"/>
        <dbReference type="ChEBI" id="CHEBI:58349"/>
        <dbReference type="ChEBI" id="CHEBI:65315"/>
        <dbReference type="ChEBI" id="CHEBI:74443"/>
    </reaction>
    <physiologicalReaction direction="right-to-left" evidence="9">
        <dbReference type="Rhea" id="RHEA:69857"/>
    </physiologicalReaction>
</comment>
<dbReference type="GeneID" id="34525494"/>
<reference evidence="12 13" key="1">
    <citation type="journal article" date="2011" name="Proc. Natl. Acad. Sci. U.S.A.">
        <title>Evolutionary erosion of yeast sex chromosomes by mating-type switching accidents.</title>
        <authorList>
            <person name="Gordon J.L."/>
            <person name="Armisen D."/>
            <person name="Proux-Wera E."/>
            <person name="Oheigeartaigh S.S."/>
            <person name="Byrne K.P."/>
            <person name="Wolfe K.H."/>
        </authorList>
    </citation>
    <scope>NUCLEOTIDE SEQUENCE [LARGE SCALE GENOMIC DNA]</scope>
    <source>
        <strain evidence="13">ATCC MYA-139 / BCRC 22969 / CBS 8797 / CCRC 22969 / KCTC 17520 / NBRC 10181 / NCYC 3082</strain>
    </source>
</reference>
<keyword evidence="6" id="KW-0560">Oxidoreductase</keyword>
<dbReference type="RefSeq" id="XP_022464051.1">
    <property type="nucleotide sequence ID" value="XM_022607458.1"/>
</dbReference>
<keyword evidence="7" id="KW-0520">NAD</keyword>
<dbReference type="GO" id="GO:0050660">
    <property type="term" value="F:flavin adenine dinucleotide binding"/>
    <property type="evidence" value="ECO:0007669"/>
    <property type="project" value="InterPro"/>
</dbReference>
<evidence type="ECO:0000256" key="1">
    <source>
        <dbReference type="ARBA" id="ARBA00001917"/>
    </source>
</evidence>
<dbReference type="InterPro" id="IPR052582">
    <property type="entry name" value="tRNA-DUS-like"/>
</dbReference>
<comment type="catalytic activity">
    <reaction evidence="8">
        <text>a 5,6-dihydrouridine in mRNA + NAD(+) = a uridine in mRNA + NADH + H(+)</text>
        <dbReference type="Rhea" id="RHEA:69851"/>
        <dbReference type="Rhea" id="RHEA-COMP:14658"/>
        <dbReference type="Rhea" id="RHEA-COMP:17789"/>
        <dbReference type="ChEBI" id="CHEBI:15378"/>
        <dbReference type="ChEBI" id="CHEBI:57540"/>
        <dbReference type="ChEBI" id="CHEBI:57945"/>
        <dbReference type="ChEBI" id="CHEBI:65315"/>
        <dbReference type="ChEBI" id="CHEBI:74443"/>
    </reaction>
    <physiologicalReaction direction="right-to-left" evidence="8">
        <dbReference type="Rhea" id="RHEA:69853"/>
    </physiologicalReaction>
</comment>
<evidence type="ECO:0000256" key="2">
    <source>
        <dbReference type="ARBA" id="ARBA00022630"/>
    </source>
</evidence>
<dbReference type="OMA" id="DESYTMT"/>
<sequence length="354" mass="38948">MSGGRAGVYAGKLCWAPMVRAGELPSRLLALQHGCDLVWSPEIVDKKILQTERRVVAGTPTIVEYVVPATLRGKGRQGPGECVFRTAPSLEAESRGLVFQLGSCDAELAVRAALHVVKDVSGIDLNAGCPKHFSVHSGMGAALLSTPDLLCEILEALVQRVGRPHDIPISVKIRLLPEQSATLLLVERLCKTTGISNLTVHCRTRDTRNSAPPDRSYVRQLHEVCQRHGVSLVLNGGIRSRGDYEQVCRDELQLDPTRDLGGMIAESAERNPTVFRRAGPLPWTTYVPQYIREATARGNHLGNTKYMLGRMVPGKSRFYRLFTACKTAESVEKVARELEQASEDPPESSKRPRR</sequence>
<dbReference type="InterPro" id="IPR018517">
    <property type="entry name" value="tRNA_hU_synthase_CS"/>
</dbReference>
<dbReference type="GO" id="GO:0102264">
    <property type="term" value="F:tRNA-dihydrouridine20 synthase activity"/>
    <property type="evidence" value="ECO:0007669"/>
    <property type="project" value="EnsemblFungi"/>
</dbReference>
<keyword evidence="5" id="KW-0819">tRNA processing</keyword>
<dbReference type="GO" id="GO:0006397">
    <property type="term" value="P:mRNA processing"/>
    <property type="evidence" value="ECO:0007669"/>
    <property type="project" value="UniProtKB-KW"/>
</dbReference>
<dbReference type="EMBL" id="HE978317">
    <property type="protein sequence ID" value="CCK69805.1"/>
    <property type="molecule type" value="Genomic_DNA"/>
</dbReference>
<dbReference type="Gene3D" id="3.20.20.70">
    <property type="entry name" value="Aldolase class I"/>
    <property type="match status" value="1"/>
</dbReference>
<dbReference type="KEGG" id="kng:KNAG_0D00530"/>
<evidence type="ECO:0000256" key="3">
    <source>
        <dbReference type="ARBA" id="ARBA00022643"/>
    </source>
</evidence>
<dbReference type="AlphaFoldDB" id="J7R4N3"/>
<dbReference type="Proteomes" id="UP000006310">
    <property type="component" value="Chromosome 4"/>
</dbReference>
<dbReference type="CDD" id="cd02801">
    <property type="entry name" value="DUS_like_FMN"/>
    <property type="match status" value="1"/>
</dbReference>
<dbReference type="HOGENOM" id="CLU_013299_3_2_1"/>
<comment type="cofactor">
    <cofactor evidence="1">
        <name>FMN</name>
        <dbReference type="ChEBI" id="CHEBI:58210"/>
    </cofactor>
</comment>
<dbReference type="eggNOG" id="KOG2334">
    <property type="taxonomic scope" value="Eukaryota"/>
</dbReference>
<evidence type="ECO:0000256" key="8">
    <source>
        <dbReference type="ARBA" id="ARBA00048342"/>
    </source>
</evidence>
<evidence type="ECO:0000313" key="13">
    <source>
        <dbReference type="Proteomes" id="UP000006310"/>
    </source>
</evidence>
<dbReference type="PANTHER" id="PTHR45936:SF1">
    <property type="entry name" value="TRNA-DIHYDROURIDINE(20) SYNTHASE [NAD(P)+]-LIKE"/>
    <property type="match status" value="1"/>
</dbReference>
<name>J7R4N3_HUIN7</name>
<dbReference type="Pfam" id="PF01207">
    <property type="entry name" value="Dus"/>
    <property type="match status" value="1"/>
</dbReference>
<dbReference type="InterPro" id="IPR013785">
    <property type="entry name" value="Aldolase_TIM"/>
</dbReference>
<evidence type="ECO:0000256" key="10">
    <source>
        <dbReference type="SAM" id="MobiDB-lite"/>
    </source>
</evidence>